<organism evidence="10 11">
    <name type="scientific">Dinoponera quadriceps</name>
    <name type="common">South American ant</name>
    <dbReference type="NCBI Taxonomy" id="609295"/>
    <lineage>
        <taxon>Eukaryota</taxon>
        <taxon>Metazoa</taxon>
        <taxon>Ecdysozoa</taxon>
        <taxon>Arthropoda</taxon>
        <taxon>Hexapoda</taxon>
        <taxon>Insecta</taxon>
        <taxon>Pterygota</taxon>
        <taxon>Neoptera</taxon>
        <taxon>Endopterygota</taxon>
        <taxon>Hymenoptera</taxon>
        <taxon>Apocrita</taxon>
        <taxon>Aculeata</taxon>
        <taxon>Formicoidea</taxon>
        <taxon>Formicidae</taxon>
        <taxon>Ponerinae</taxon>
        <taxon>Ponerini</taxon>
        <taxon>Dinoponera</taxon>
    </lineage>
</organism>
<dbReference type="OrthoDB" id="272703at2759"/>
<dbReference type="FunFam" id="1.25.40.630:FF:000001">
    <property type="entry name" value="Cleavage stimulation factor subunit 2"/>
    <property type="match status" value="1"/>
</dbReference>
<dbReference type="PANTHER" id="PTHR45735">
    <property type="entry name" value="CLEAVAGE STIMULATION FACTOR SUBUNIT 2"/>
    <property type="match status" value="1"/>
</dbReference>
<dbReference type="FunFam" id="3.30.70.330:FF:000061">
    <property type="entry name" value="cleavage stimulation factor subunit 2 isoform X1"/>
    <property type="match status" value="1"/>
</dbReference>
<evidence type="ECO:0000256" key="3">
    <source>
        <dbReference type="ARBA" id="ARBA00022664"/>
    </source>
</evidence>
<dbReference type="InterPro" id="IPR000504">
    <property type="entry name" value="RRM_dom"/>
</dbReference>
<dbReference type="Pfam" id="PF00076">
    <property type="entry name" value="RRM_1"/>
    <property type="match status" value="1"/>
</dbReference>
<evidence type="ECO:0000256" key="2">
    <source>
        <dbReference type="ARBA" id="ARBA00022553"/>
    </source>
</evidence>
<sequence>MSNSTISDQSLMDKSMRSVFVGNIPYEATEENLKDIFSEVGPVLSFKLVFDRETGKPKGYGFCEYKDQETALSAMRNLNGYEIGGRTLRVDNACTEKSRMEMQSLLQGQNTENPYGEVVQSDKAPEAISKAVASLPPEQMFELMKQMKLCVQNNPNEARQMLLQNPQLAYALLQAQVVMRIVDPHTAVSMLHKANPIPGVLAPTDKPVAHPIQPRIEEPWAARPAPAVNPPAPIFAGQDVDLRTLDRQMDPRLARMDQDLRAPPQNQPTPVSAPPVIPAIADPRAPNAFNLTDNNLPVEGVESFCRDPRADRFGRDPRDPRDPRMPIDPRITKANPVPVAPPIVPRPVAAPTVPTPSTVTGNAASSAVALSQSASSATSRLMAGMSPAGNIPSGASDQEKAALIMQVLQLSDEQIAMLPPEQRQSILVLKEQIAKSTQR</sequence>
<dbReference type="InterPro" id="IPR035979">
    <property type="entry name" value="RBD_domain_sf"/>
</dbReference>
<feature type="domain" description="RRM" evidence="9">
    <location>
        <begin position="17"/>
        <end position="95"/>
    </location>
</feature>
<dbReference type="Gene3D" id="1.25.40.630">
    <property type="match status" value="1"/>
</dbReference>
<accession>A0A6P3XHM9</accession>
<dbReference type="SMART" id="SM00360">
    <property type="entry name" value="RRM"/>
    <property type="match status" value="1"/>
</dbReference>
<dbReference type="AlphaFoldDB" id="A0A6P3XHM9"/>
<evidence type="ECO:0000256" key="1">
    <source>
        <dbReference type="ARBA" id="ARBA00004123"/>
    </source>
</evidence>
<dbReference type="CDD" id="cd12671">
    <property type="entry name" value="RRM_CSTF2_CSTF2T"/>
    <property type="match status" value="1"/>
</dbReference>
<dbReference type="CTD" id="42239"/>
<evidence type="ECO:0000256" key="5">
    <source>
        <dbReference type="ARBA" id="ARBA00022884"/>
    </source>
</evidence>
<dbReference type="InterPro" id="IPR038192">
    <property type="entry name" value="CSTF_C_sf"/>
</dbReference>
<dbReference type="InterPro" id="IPR025742">
    <property type="entry name" value="CSTF2_hinge"/>
</dbReference>
<dbReference type="GO" id="GO:0005847">
    <property type="term" value="C:mRNA cleavage and polyadenylation specificity factor complex"/>
    <property type="evidence" value="ECO:0007669"/>
    <property type="project" value="TreeGrafter"/>
</dbReference>
<dbReference type="Pfam" id="PF14327">
    <property type="entry name" value="CSTF2_hinge"/>
    <property type="match status" value="1"/>
</dbReference>
<keyword evidence="6" id="KW-0539">Nucleus</keyword>
<dbReference type="SUPFAM" id="SSF54928">
    <property type="entry name" value="RNA-binding domain, RBD"/>
    <property type="match status" value="1"/>
</dbReference>
<evidence type="ECO:0000259" key="9">
    <source>
        <dbReference type="PROSITE" id="PS50102"/>
    </source>
</evidence>
<keyword evidence="5 7" id="KW-0694">RNA-binding</keyword>
<evidence type="ECO:0000313" key="10">
    <source>
        <dbReference type="Proteomes" id="UP000515204"/>
    </source>
</evidence>
<evidence type="ECO:0000313" key="11">
    <source>
        <dbReference type="RefSeq" id="XP_014477493.1"/>
    </source>
</evidence>
<dbReference type="InterPro" id="IPR012677">
    <property type="entry name" value="Nucleotide-bd_a/b_plait_sf"/>
</dbReference>
<keyword evidence="4" id="KW-0677">Repeat</keyword>
<dbReference type="InterPro" id="IPR026896">
    <property type="entry name" value="CSTF_C"/>
</dbReference>
<proteinExistence type="predicted"/>
<feature type="region of interest" description="Disordered" evidence="8">
    <location>
        <begin position="307"/>
        <end position="342"/>
    </location>
</feature>
<dbReference type="GO" id="GO:0031124">
    <property type="term" value="P:mRNA 3'-end processing"/>
    <property type="evidence" value="ECO:0007669"/>
    <property type="project" value="InterPro"/>
</dbReference>
<dbReference type="KEGG" id="dqu:106745950"/>
<dbReference type="Proteomes" id="UP000515204">
    <property type="component" value="Unplaced"/>
</dbReference>
<gene>
    <name evidence="11" type="primary">LOC106745950</name>
</gene>
<dbReference type="RefSeq" id="XP_014477493.1">
    <property type="nucleotide sequence ID" value="XM_014622007.1"/>
</dbReference>
<evidence type="ECO:0000256" key="7">
    <source>
        <dbReference type="PROSITE-ProRule" id="PRU00176"/>
    </source>
</evidence>
<keyword evidence="10" id="KW-1185">Reference proteome</keyword>
<dbReference type="PROSITE" id="PS50102">
    <property type="entry name" value="RRM"/>
    <property type="match status" value="1"/>
</dbReference>
<name>A0A6P3XHM9_DINQU</name>
<dbReference type="GeneID" id="106745950"/>
<dbReference type="PANTHER" id="PTHR45735:SF2">
    <property type="entry name" value="CLEAVAGE STIMULATION FACTOR SUBUNIT 2"/>
    <property type="match status" value="1"/>
</dbReference>
<feature type="compositionally biased region" description="Basic and acidic residues" evidence="8">
    <location>
        <begin position="307"/>
        <end position="331"/>
    </location>
</feature>
<keyword evidence="3" id="KW-0507">mRNA processing</keyword>
<keyword evidence="2" id="KW-0597">Phosphoprotein</keyword>
<dbReference type="Gene3D" id="1.10.20.70">
    <property type="entry name" value="Transcription termination and cleavage factor, C-terminal domain"/>
    <property type="match status" value="1"/>
</dbReference>
<dbReference type="Pfam" id="PF14304">
    <property type="entry name" value="CSTF_C"/>
    <property type="match status" value="1"/>
</dbReference>
<dbReference type="Gene3D" id="3.30.70.330">
    <property type="match status" value="1"/>
</dbReference>
<dbReference type="GO" id="GO:0003729">
    <property type="term" value="F:mRNA binding"/>
    <property type="evidence" value="ECO:0007669"/>
    <property type="project" value="TreeGrafter"/>
</dbReference>
<dbReference type="FunFam" id="1.10.20.70:FF:000001">
    <property type="entry name" value="Cleavage stimulation factor subunit 2"/>
    <property type="match status" value="1"/>
</dbReference>
<comment type="subcellular location">
    <subcellularLocation>
        <location evidence="1">Nucleus</location>
    </subcellularLocation>
</comment>
<reference evidence="11" key="1">
    <citation type="submission" date="2025-08" db="UniProtKB">
        <authorList>
            <consortium name="RefSeq"/>
        </authorList>
    </citation>
    <scope>IDENTIFICATION</scope>
</reference>
<protein>
    <submittedName>
        <fullName evidence="11">Cleavage stimulation factor subunit 2 isoform X1</fullName>
    </submittedName>
</protein>
<evidence type="ECO:0000256" key="6">
    <source>
        <dbReference type="ARBA" id="ARBA00023242"/>
    </source>
</evidence>
<evidence type="ECO:0000256" key="4">
    <source>
        <dbReference type="ARBA" id="ARBA00022737"/>
    </source>
</evidence>
<evidence type="ECO:0000256" key="8">
    <source>
        <dbReference type="SAM" id="MobiDB-lite"/>
    </source>
</evidence>